<name>A0A1F4ZBL5_9BACT</name>
<gene>
    <name evidence="2" type="ORF">A2989_03555</name>
</gene>
<dbReference type="AlphaFoldDB" id="A0A1F4ZBL5"/>
<evidence type="ECO:0000256" key="1">
    <source>
        <dbReference type="SAM" id="Phobius"/>
    </source>
</evidence>
<organism evidence="2 3">
    <name type="scientific">Candidatus Amesbacteria bacterium RIFCSPLOWO2_01_FULL_48_25</name>
    <dbReference type="NCBI Taxonomy" id="1797259"/>
    <lineage>
        <taxon>Bacteria</taxon>
        <taxon>Candidatus Amesiibacteriota</taxon>
    </lineage>
</organism>
<comment type="caution">
    <text evidence="2">The sequence shown here is derived from an EMBL/GenBank/DDBJ whole genome shotgun (WGS) entry which is preliminary data.</text>
</comment>
<feature type="transmembrane region" description="Helical" evidence="1">
    <location>
        <begin position="180"/>
        <end position="198"/>
    </location>
</feature>
<proteinExistence type="predicted"/>
<keyword evidence="1" id="KW-1133">Transmembrane helix</keyword>
<feature type="transmembrane region" description="Helical" evidence="1">
    <location>
        <begin position="67"/>
        <end position="85"/>
    </location>
</feature>
<keyword evidence="1" id="KW-0472">Membrane</keyword>
<dbReference type="Proteomes" id="UP000177080">
    <property type="component" value="Unassembled WGS sequence"/>
</dbReference>
<dbReference type="STRING" id="1797259.A2989_03555"/>
<feature type="transmembrane region" description="Helical" evidence="1">
    <location>
        <begin position="6"/>
        <end position="27"/>
    </location>
</feature>
<feature type="transmembrane region" description="Helical" evidence="1">
    <location>
        <begin position="94"/>
        <end position="113"/>
    </location>
</feature>
<feature type="transmembrane region" description="Helical" evidence="1">
    <location>
        <begin position="119"/>
        <end position="136"/>
    </location>
</feature>
<evidence type="ECO:0000313" key="2">
    <source>
        <dbReference type="EMBL" id="OGD03730.1"/>
    </source>
</evidence>
<sequence>MDKLASLTIVQSISSVAGVFAGGFWVWKRMRAEYESEKILSLLARVIVGAIVFGGVSYFVIYRNLGVWVWGTVAGAGVAVYWWCVNSEWDTWEWLDGLTAGGLVVGTVVALAGLKWQQAVGYGVGVGVVAVLAGVHRRWRWYVSGKPGLVGLIGLMWLGLVQLLVANRNNDGLYWGGFELSQWIGLWVVVACTVVIYLRGGRRVTQDAYNLWQKTKIIKKRSHRE</sequence>
<feature type="transmembrane region" description="Helical" evidence="1">
    <location>
        <begin position="148"/>
        <end position="165"/>
    </location>
</feature>
<feature type="transmembrane region" description="Helical" evidence="1">
    <location>
        <begin position="39"/>
        <end position="61"/>
    </location>
</feature>
<keyword evidence="1" id="KW-0812">Transmembrane</keyword>
<reference evidence="2 3" key="1">
    <citation type="journal article" date="2016" name="Nat. Commun.">
        <title>Thousands of microbial genomes shed light on interconnected biogeochemical processes in an aquifer system.</title>
        <authorList>
            <person name="Anantharaman K."/>
            <person name="Brown C.T."/>
            <person name="Hug L.A."/>
            <person name="Sharon I."/>
            <person name="Castelle C.J."/>
            <person name="Probst A.J."/>
            <person name="Thomas B.C."/>
            <person name="Singh A."/>
            <person name="Wilkins M.J."/>
            <person name="Karaoz U."/>
            <person name="Brodie E.L."/>
            <person name="Williams K.H."/>
            <person name="Hubbard S.S."/>
            <person name="Banfield J.F."/>
        </authorList>
    </citation>
    <scope>NUCLEOTIDE SEQUENCE [LARGE SCALE GENOMIC DNA]</scope>
</reference>
<dbReference type="EMBL" id="MEXN01000005">
    <property type="protein sequence ID" value="OGD03730.1"/>
    <property type="molecule type" value="Genomic_DNA"/>
</dbReference>
<protein>
    <submittedName>
        <fullName evidence="2">Uncharacterized protein</fullName>
    </submittedName>
</protein>
<evidence type="ECO:0000313" key="3">
    <source>
        <dbReference type="Proteomes" id="UP000177080"/>
    </source>
</evidence>
<accession>A0A1F4ZBL5</accession>